<reference evidence="7 8" key="2">
    <citation type="submission" date="2020-07" db="EMBL/GenBank/DDBJ databases">
        <title>Genome assembly of wild tea tree DASZ reveals pedigree and selection history of tea varieties.</title>
        <authorList>
            <person name="Zhang W."/>
        </authorList>
    </citation>
    <scope>NUCLEOTIDE SEQUENCE [LARGE SCALE GENOMIC DNA]</scope>
    <source>
        <strain evidence="8">cv. G240</strain>
        <tissue evidence="7">Leaf</tissue>
    </source>
</reference>
<comment type="subcellular location">
    <subcellularLocation>
        <location evidence="1">Membrane</location>
        <topology evidence="1">Multi-pass membrane protein</topology>
    </subcellularLocation>
</comment>
<reference evidence="8" key="1">
    <citation type="journal article" date="2020" name="Nat. Commun.">
        <title>Genome assembly of wild tea tree DASZ reveals pedigree and selection history of tea varieties.</title>
        <authorList>
            <person name="Zhang W."/>
            <person name="Zhang Y."/>
            <person name="Qiu H."/>
            <person name="Guo Y."/>
            <person name="Wan H."/>
            <person name="Zhang X."/>
            <person name="Scossa F."/>
            <person name="Alseekh S."/>
            <person name="Zhang Q."/>
            <person name="Wang P."/>
            <person name="Xu L."/>
            <person name="Schmidt M.H."/>
            <person name="Jia X."/>
            <person name="Li D."/>
            <person name="Zhu A."/>
            <person name="Guo F."/>
            <person name="Chen W."/>
            <person name="Ni D."/>
            <person name="Usadel B."/>
            <person name="Fernie A.R."/>
            <person name="Wen W."/>
        </authorList>
    </citation>
    <scope>NUCLEOTIDE SEQUENCE [LARGE SCALE GENOMIC DNA]</scope>
    <source>
        <strain evidence="8">cv. G240</strain>
    </source>
</reference>
<keyword evidence="8" id="KW-1185">Reference proteome</keyword>
<proteinExistence type="inferred from homology"/>
<evidence type="ECO:0000256" key="4">
    <source>
        <dbReference type="ARBA" id="ARBA00022989"/>
    </source>
</evidence>
<keyword evidence="4 6" id="KW-1133">Transmembrane helix</keyword>
<dbReference type="PANTHER" id="PTHR42893">
    <property type="entry name" value="PROTEIN DETOXIFICATION 44, CHLOROPLASTIC-RELATED"/>
    <property type="match status" value="1"/>
</dbReference>
<dbReference type="PANTHER" id="PTHR42893:SF45">
    <property type="entry name" value="PROTEIN DETOXIFICATION 45, CHLOROPLASTIC"/>
    <property type="match status" value="1"/>
</dbReference>
<dbReference type="InterPro" id="IPR044644">
    <property type="entry name" value="DinF-like"/>
</dbReference>
<dbReference type="GO" id="GO:0016020">
    <property type="term" value="C:membrane"/>
    <property type="evidence" value="ECO:0007669"/>
    <property type="project" value="UniProtKB-SubCell"/>
</dbReference>
<evidence type="ECO:0000256" key="2">
    <source>
        <dbReference type="ARBA" id="ARBA00010199"/>
    </source>
</evidence>
<dbReference type="GO" id="GO:0009507">
    <property type="term" value="C:chloroplast"/>
    <property type="evidence" value="ECO:0007669"/>
    <property type="project" value="TreeGrafter"/>
</dbReference>
<comment type="caution">
    <text evidence="7">The sequence shown here is derived from an EMBL/GenBank/DDBJ whole genome shotgun (WGS) entry which is preliminary data.</text>
</comment>
<dbReference type="AlphaFoldDB" id="A0A7J7G261"/>
<protein>
    <submittedName>
        <fullName evidence="7">Uncharacterized protein</fullName>
    </submittedName>
</protein>
<feature type="transmembrane region" description="Helical" evidence="6">
    <location>
        <begin position="140"/>
        <end position="163"/>
    </location>
</feature>
<evidence type="ECO:0000313" key="7">
    <source>
        <dbReference type="EMBL" id="KAF5934810.1"/>
    </source>
</evidence>
<evidence type="ECO:0000256" key="3">
    <source>
        <dbReference type="ARBA" id="ARBA00022692"/>
    </source>
</evidence>
<name>A0A7J7G261_CAMSI</name>
<keyword evidence="5 6" id="KW-0472">Membrane</keyword>
<organism evidence="7 8">
    <name type="scientific">Camellia sinensis</name>
    <name type="common">Tea plant</name>
    <name type="synonym">Thea sinensis</name>
    <dbReference type="NCBI Taxonomy" id="4442"/>
    <lineage>
        <taxon>Eukaryota</taxon>
        <taxon>Viridiplantae</taxon>
        <taxon>Streptophyta</taxon>
        <taxon>Embryophyta</taxon>
        <taxon>Tracheophyta</taxon>
        <taxon>Spermatophyta</taxon>
        <taxon>Magnoliopsida</taxon>
        <taxon>eudicotyledons</taxon>
        <taxon>Gunneridae</taxon>
        <taxon>Pentapetalae</taxon>
        <taxon>asterids</taxon>
        <taxon>Ericales</taxon>
        <taxon>Theaceae</taxon>
        <taxon>Camellia</taxon>
    </lineage>
</organism>
<sequence>MLSLPAIAGQAIEPLAQLMETAYIGRLGESMSTSGRRQNLKYKYGIEQNTHCNQIPKHIDLCSWHQLVFPCQSLTVTSKLFNIPLLSVATSFVAEDTSNSASRTSACRFLTGEHCQRESGNGKPFAVINTHQQLSSVSMALVLAAAIGIFEALALSLGSGLFLNLLGILPASSRFVNYCNPPPVLDLAVGCDSSMHVPEQALGAPAVVVSLALQGIFHGFKDTKTPVSRQVFGLTCKGKIM</sequence>
<dbReference type="EMBL" id="JACBKZ010000013">
    <property type="protein sequence ID" value="KAF5934810.1"/>
    <property type="molecule type" value="Genomic_DNA"/>
</dbReference>
<accession>A0A7J7G261</accession>
<dbReference type="Proteomes" id="UP000593564">
    <property type="component" value="Unassembled WGS sequence"/>
</dbReference>
<gene>
    <name evidence="7" type="ORF">HYC85_025939</name>
</gene>
<comment type="similarity">
    <text evidence="2">Belongs to the multi antimicrobial extrusion (MATE) (TC 2.A.66.1) family.</text>
</comment>
<evidence type="ECO:0000256" key="1">
    <source>
        <dbReference type="ARBA" id="ARBA00004141"/>
    </source>
</evidence>
<keyword evidence="3 6" id="KW-0812">Transmembrane</keyword>
<evidence type="ECO:0000256" key="5">
    <source>
        <dbReference type="ARBA" id="ARBA00023136"/>
    </source>
</evidence>
<evidence type="ECO:0000256" key="6">
    <source>
        <dbReference type="SAM" id="Phobius"/>
    </source>
</evidence>
<evidence type="ECO:0000313" key="8">
    <source>
        <dbReference type="Proteomes" id="UP000593564"/>
    </source>
</evidence>